<reference evidence="1 2" key="1">
    <citation type="submission" date="2015-08" db="EMBL/GenBank/DDBJ databases">
        <title>Next Generation Sequencing and Analysis of the Genome of Puccinia sorghi L Schw, the Causal Agent of Maize Common Rust.</title>
        <authorList>
            <person name="Rochi L."/>
            <person name="Burguener G."/>
            <person name="Darino M."/>
            <person name="Turjanski A."/>
            <person name="Kreff E."/>
            <person name="Dieguez M.J."/>
            <person name="Sacco F."/>
        </authorList>
    </citation>
    <scope>NUCLEOTIDE SEQUENCE [LARGE SCALE GENOMIC DNA]</scope>
    <source>
        <strain evidence="1 2">RO10H11247</strain>
    </source>
</reference>
<sequence>MMRQMAARTRRETRRRKMRKLAAVGWTHSVQICSPLRKFFFSIIMFGDVVDANKKKQERETWISKKLSTLYDGRVRGGTISGETRKPEGVGAFETAALKLGECKWTRRILVFCMQQRGGRRLCRLKSAGKRAKTIELLDARPMYFSQTVYNIITKETLVESSGKASRITTGDLFYDFSGTTYSPDLRQAASDFFSMPCLFLSGILTRDQLRKWGMLIPMLGISARSLAEDRSSPKPSGRLRDMNLIMIRPNKDAQTDRLHGSLGHQKKLMADINLLLWGTFVNTLSLSERPDAFRIKRNQYVKSFALSGLLLPSRGGQRTATYGRCRKKLRESIHPHINFQGDIGYHNNLVTTATQLLLFLFLGACAFNHRNKLNIRFRGVEFFPHHFGALAIIISYFLSINQDKKNHPSLHFRSNLSQKDLQPSATTPRRGQMQLDFIMQKKGIPQTFCSTYLICRKIISDEQEKRKPLVQTKMNSIVVTIWPFHNSLKMKALLKLPPKILHAPVFHYLAPVSNSNILVTSVQCISSLLH</sequence>
<dbReference type="EMBL" id="LAVV01006803">
    <property type="protein sequence ID" value="KNZ58236.1"/>
    <property type="molecule type" value="Genomic_DNA"/>
</dbReference>
<name>A0A0L6VBS3_9BASI</name>
<dbReference type="VEuPathDB" id="FungiDB:VP01_196g5"/>
<evidence type="ECO:0000313" key="2">
    <source>
        <dbReference type="Proteomes" id="UP000037035"/>
    </source>
</evidence>
<dbReference type="Proteomes" id="UP000037035">
    <property type="component" value="Unassembled WGS sequence"/>
</dbReference>
<keyword evidence="2" id="KW-1185">Reference proteome</keyword>
<dbReference type="AlphaFoldDB" id="A0A0L6VBS3"/>
<proteinExistence type="predicted"/>
<gene>
    <name evidence="1" type="ORF">VP01_196g5</name>
</gene>
<protein>
    <submittedName>
        <fullName evidence="1">Uncharacterized protein</fullName>
    </submittedName>
</protein>
<accession>A0A0L6VBS3</accession>
<evidence type="ECO:0000313" key="1">
    <source>
        <dbReference type="EMBL" id="KNZ58236.1"/>
    </source>
</evidence>
<organism evidence="1 2">
    <name type="scientific">Puccinia sorghi</name>
    <dbReference type="NCBI Taxonomy" id="27349"/>
    <lineage>
        <taxon>Eukaryota</taxon>
        <taxon>Fungi</taxon>
        <taxon>Dikarya</taxon>
        <taxon>Basidiomycota</taxon>
        <taxon>Pucciniomycotina</taxon>
        <taxon>Pucciniomycetes</taxon>
        <taxon>Pucciniales</taxon>
        <taxon>Pucciniaceae</taxon>
        <taxon>Puccinia</taxon>
    </lineage>
</organism>
<comment type="caution">
    <text evidence="1">The sequence shown here is derived from an EMBL/GenBank/DDBJ whole genome shotgun (WGS) entry which is preliminary data.</text>
</comment>